<proteinExistence type="predicted"/>
<sequence>TALLCSEKSFQKLESRIQNGKTRNAMTENRTNLTAEVPSIRLQCAKAACTWNVAMREICLTLPLAQAMMHALNSPDSVHNSLKSTALRNCQRRWRIWKDS</sequence>
<reference evidence="1" key="1">
    <citation type="submission" date="2016-01" db="EMBL/GenBank/DDBJ databases">
        <title>Reference transcriptome for the parasite Schistocephalus solidus: insights into the molecular evolution of parasitism.</title>
        <authorList>
            <person name="Hebert F.O."/>
            <person name="Grambauer S."/>
            <person name="Barber I."/>
            <person name="Landry C.R."/>
            <person name="Aubin-Horth N."/>
        </authorList>
    </citation>
    <scope>NUCLEOTIDE SEQUENCE</scope>
</reference>
<gene>
    <name evidence="1" type="ORF">TR125036</name>
</gene>
<dbReference type="AlphaFoldDB" id="A0A0X3PN08"/>
<protein>
    <submittedName>
        <fullName evidence="1">Uncharacterized protein</fullName>
    </submittedName>
</protein>
<accession>A0A0X3PN08</accession>
<feature type="non-terminal residue" evidence="1">
    <location>
        <position position="1"/>
    </location>
</feature>
<organism evidence="1">
    <name type="scientific">Schistocephalus solidus</name>
    <name type="common">Tapeworm</name>
    <dbReference type="NCBI Taxonomy" id="70667"/>
    <lineage>
        <taxon>Eukaryota</taxon>
        <taxon>Metazoa</taxon>
        <taxon>Spiralia</taxon>
        <taxon>Lophotrochozoa</taxon>
        <taxon>Platyhelminthes</taxon>
        <taxon>Cestoda</taxon>
        <taxon>Eucestoda</taxon>
        <taxon>Diphyllobothriidea</taxon>
        <taxon>Diphyllobothriidae</taxon>
        <taxon>Schistocephalus</taxon>
    </lineage>
</organism>
<dbReference type="EMBL" id="GEEE01009940">
    <property type="protein sequence ID" value="JAP53285.1"/>
    <property type="molecule type" value="Transcribed_RNA"/>
</dbReference>
<name>A0A0X3PN08_SCHSO</name>
<evidence type="ECO:0000313" key="1">
    <source>
        <dbReference type="EMBL" id="JAP53285.1"/>
    </source>
</evidence>